<accession>A0ABD1EHT5</accession>
<proteinExistence type="predicted"/>
<keyword evidence="3" id="KW-1185">Reference proteome</keyword>
<gene>
    <name evidence="2" type="ORF">ABEB36_009886</name>
</gene>
<dbReference type="EMBL" id="JBDJPC010000007">
    <property type="protein sequence ID" value="KAL1494262.1"/>
    <property type="molecule type" value="Genomic_DNA"/>
</dbReference>
<feature type="region of interest" description="Disordered" evidence="1">
    <location>
        <begin position="1"/>
        <end position="207"/>
    </location>
</feature>
<organism evidence="2 3">
    <name type="scientific">Hypothenemus hampei</name>
    <name type="common">Coffee berry borer</name>
    <dbReference type="NCBI Taxonomy" id="57062"/>
    <lineage>
        <taxon>Eukaryota</taxon>
        <taxon>Metazoa</taxon>
        <taxon>Ecdysozoa</taxon>
        <taxon>Arthropoda</taxon>
        <taxon>Hexapoda</taxon>
        <taxon>Insecta</taxon>
        <taxon>Pterygota</taxon>
        <taxon>Neoptera</taxon>
        <taxon>Endopterygota</taxon>
        <taxon>Coleoptera</taxon>
        <taxon>Polyphaga</taxon>
        <taxon>Cucujiformia</taxon>
        <taxon>Curculionidae</taxon>
        <taxon>Scolytinae</taxon>
        <taxon>Hypothenemus</taxon>
    </lineage>
</organism>
<evidence type="ECO:0000313" key="2">
    <source>
        <dbReference type="EMBL" id="KAL1494262.1"/>
    </source>
</evidence>
<evidence type="ECO:0000256" key="1">
    <source>
        <dbReference type="SAM" id="MobiDB-lite"/>
    </source>
</evidence>
<feature type="compositionally biased region" description="Basic and acidic residues" evidence="1">
    <location>
        <begin position="58"/>
        <end position="85"/>
    </location>
</feature>
<name>A0ABD1EHT5_HYPHA</name>
<dbReference type="Proteomes" id="UP001566132">
    <property type="component" value="Unassembled WGS sequence"/>
</dbReference>
<reference evidence="2 3" key="1">
    <citation type="submission" date="2024-05" db="EMBL/GenBank/DDBJ databases">
        <title>Genetic variation in Jamaican populations of the coffee berry borer (Hypothenemus hampei).</title>
        <authorList>
            <person name="Errbii M."/>
            <person name="Myrie A."/>
        </authorList>
    </citation>
    <scope>NUCLEOTIDE SEQUENCE [LARGE SCALE GENOMIC DNA]</scope>
    <source>
        <strain evidence="2">JA-Hopewell-2020-01-JO</strain>
        <tissue evidence="2">Whole body</tissue>
    </source>
</reference>
<feature type="compositionally biased region" description="Acidic residues" evidence="1">
    <location>
        <begin position="134"/>
        <end position="144"/>
    </location>
</feature>
<feature type="compositionally biased region" description="Basic and acidic residues" evidence="1">
    <location>
        <begin position="16"/>
        <end position="26"/>
    </location>
</feature>
<evidence type="ECO:0000313" key="3">
    <source>
        <dbReference type="Proteomes" id="UP001566132"/>
    </source>
</evidence>
<sequence>MDASEVQRTPPQENGSKIEETVEHTQPETVTNGKDLVKTAPKLRGRSRSRTPQKKKERKSEAQKEDSLNGHEKKSSEEVVDESRSKTRKSPRKALKEPLEVEVKEVETVRHDDIEPLKNTIENIEMEALILASDEPDPELQFDESSDKDSGKGSPIQPRCKTRRSHTRNIPTPKTPKNDSESNSAAPTPTPETINDTNESLNVEDASTRAQIGSDSTRLDFVASNITLDENASTPDDSYLNYSRDLSVSEHLRNLSARKTIRPLNDSYRLRAFKNCQNRSDLNLLYSDDVDRVTGVKRKRSSSPEERKKFKSDYSLVSYLTSPLSNLKNKFLPDFRKRTPMLIGYKDSNNEIHGEAEVVSEEIEKKNRCTIM</sequence>
<protein>
    <submittedName>
        <fullName evidence="2">Uncharacterized protein</fullName>
    </submittedName>
</protein>
<dbReference type="AlphaFoldDB" id="A0ABD1EHT5"/>
<comment type="caution">
    <text evidence="2">The sequence shown here is derived from an EMBL/GenBank/DDBJ whole genome shotgun (WGS) entry which is preliminary data.</text>
</comment>
<feature type="compositionally biased region" description="Basic and acidic residues" evidence="1">
    <location>
        <begin position="94"/>
        <end position="116"/>
    </location>
</feature>
<feature type="compositionally biased region" description="Polar residues" evidence="1">
    <location>
        <begin position="1"/>
        <end position="15"/>
    </location>
</feature>
<feature type="compositionally biased region" description="Polar residues" evidence="1">
    <location>
        <begin position="181"/>
        <end position="201"/>
    </location>
</feature>
<feature type="compositionally biased region" description="Basic residues" evidence="1">
    <location>
        <begin position="41"/>
        <end position="57"/>
    </location>
</feature>